<protein>
    <recommendedName>
        <fullName evidence="4">Repetin</fullName>
    </recommendedName>
</protein>
<keyword evidence="1" id="KW-0732">Signal</keyword>
<proteinExistence type="predicted"/>
<evidence type="ECO:0000313" key="2">
    <source>
        <dbReference type="EMBL" id="GAA2282098.1"/>
    </source>
</evidence>
<sequence length="218" mass="21960">MKSSLLDWYPSRTRHALRGRTAAAAALAVLSTIAAGVPSAAAAPAPAAPAPAAPLSAAAPALAGGAAADSAGHPVRVSGAAGTTLTNFFPGFAGDDVRIEIDARAAVDGQPAGTTGRFHVVHRHVDGRLVADFAGDITCLAVGGRDAIATGVITSGQVPWFPGTRFIGTRVAVTLQDNGNGRASRAGWLWGAFGVPISDCQGSVPFIAMTHGRYMVRG</sequence>
<comment type="caution">
    <text evidence="2">The sequence shown here is derived from an EMBL/GenBank/DDBJ whole genome shotgun (WGS) entry which is preliminary data.</text>
</comment>
<name>A0ABP5RZS3_9ACTN</name>
<keyword evidence="3" id="KW-1185">Reference proteome</keyword>
<reference evidence="3" key="1">
    <citation type="journal article" date="2019" name="Int. J. Syst. Evol. Microbiol.">
        <title>The Global Catalogue of Microorganisms (GCM) 10K type strain sequencing project: providing services to taxonomists for standard genome sequencing and annotation.</title>
        <authorList>
            <consortium name="The Broad Institute Genomics Platform"/>
            <consortium name="The Broad Institute Genome Sequencing Center for Infectious Disease"/>
            <person name="Wu L."/>
            <person name="Ma J."/>
        </authorList>
    </citation>
    <scope>NUCLEOTIDE SEQUENCE [LARGE SCALE GENOMIC DNA]</scope>
    <source>
        <strain evidence="3">JCM 7356</strain>
    </source>
</reference>
<gene>
    <name evidence="2" type="ORF">GCM10010430_79990</name>
</gene>
<feature type="signal peptide" evidence="1">
    <location>
        <begin position="1"/>
        <end position="42"/>
    </location>
</feature>
<accession>A0ABP5RZS3</accession>
<evidence type="ECO:0000313" key="3">
    <source>
        <dbReference type="Proteomes" id="UP001500305"/>
    </source>
</evidence>
<organism evidence="2 3">
    <name type="scientific">Kitasatospora cystarginea</name>
    <dbReference type="NCBI Taxonomy" id="58350"/>
    <lineage>
        <taxon>Bacteria</taxon>
        <taxon>Bacillati</taxon>
        <taxon>Actinomycetota</taxon>
        <taxon>Actinomycetes</taxon>
        <taxon>Kitasatosporales</taxon>
        <taxon>Streptomycetaceae</taxon>
        <taxon>Kitasatospora</taxon>
    </lineage>
</organism>
<dbReference type="Proteomes" id="UP001500305">
    <property type="component" value="Unassembled WGS sequence"/>
</dbReference>
<evidence type="ECO:0008006" key="4">
    <source>
        <dbReference type="Google" id="ProtNLM"/>
    </source>
</evidence>
<dbReference type="EMBL" id="BAAATR010000095">
    <property type="protein sequence ID" value="GAA2282098.1"/>
    <property type="molecule type" value="Genomic_DNA"/>
</dbReference>
<feature type="chain" id="PRO_5046570632" description="Repetin" evidence="1">
    <location>
        <begin position="43"/>
        <end position="218"/>
    </location>
</feature>
<evidence type="ECO:0000256" key="1">
    <source>
        <dbReference type="SAM" id="SignalP"/>
    </source>
</evidence>